<accession>A0A8S5QHG4</accession>
<sequence>MKDKKAIKKIMNIIEKVAVHDNDCVSYFDMDDFKVQKRMKRKEIVQTIDSVIDVLNDDTGTYTKEDALDLLVKIRNNTL</sequence>
<name>A0A8S5QHG4_9CAUD</name>
<proteinExistence type="predicted"/>
<protein>
    <submittedName>
        <fullName evidence="1">Uncharacterized protein</fullName>
    </submittedName>
</protein>
<organism evidence="1">
    <name type="scientific">Myoviridae sp. ctdNl2</name>
    <dbReference type="NCBI Taxonomy" id="2825140"/>
    <lineage>
        <taxon>Viruses</taxon>
        <taxon>Duplodnaviria</taxon>
        <taxon>Heunggongvirae</taxon>
        <taxon>Uroviricota</taxon>
        <taxon>Caudoviricetes</taxon>
    </lineage>
</organism>
<evidence type="ECO:0000313" key="1">
    <source>
        <dbReference type="EMBL" id="DAE18225.1"/>
    </source>
</evidence>
<dbReference type="EMBL" id="BK015652">
    <property type="protein sequence ID" value="DAE18225.1"/>
    <property type="molecule type" value="Genomic_DNA"/>
</dbReference>
<reference evidence="1" key="1">
    <citation type="journal article" date="2021" name="Proc. Natl. Acad. Sci. U.S.A.">
        <title>A Catalog of Tens of Thousands of Viruses from Human Metagenomes Reveals Hidden Associations with Chronic Diseases.</title>
        <authorList>
            <person name="Tisza M.J."/>
            <person name="Buck C.B."/>
        </authorList>
    </citation>
    <scope>NUCLEOTIDE SEQUENCE</scope>
    <source>
        <strain evidence="1">CtdNl2</strain>
    </source>
</reference>